<proteinExistence type="predicted"/>
<comment type="caution">
    <text evidence="2">The sequence shown here is derived from an EMBL/GenBank/DDBJ whole genome shotgun (WGS) entry which is preliminary data.</text>
</comment>
<organism evidence="2 3">
    <name type="scientific">Euphydryas editha</name>
    <name type="common">Edith's checkerspot</name>
    <dbReference type="NCBI Taxonomy" id="104508"/>
    <lineage>
        <taxon>Eukaryota</taxon>
        <taxon>Metazoa</taxon>
        <taxon>Ecdysozoa</taxon>
        <taxon>Arthropoda</taxon>
        <taxon>Hexapoda</taxon>
        <taxon>Insecta</taxon>
        <taxon>Pterygota</taxon>
        <taxon>Neoptera</taxon>
        <taxon>Endopterygota</taxon>
        <taxon>Lepidoptera</taxon>
        <taxon>Glossata</taxon>
        <taxon>Ditrysia</taxon>
        <taxon>Papilionoidea</taxon>
        <taxon>Nymphalidae</taxon>
        <taxon>Nymphalinae</taxon>
        <taxon>Euphydryas</taxon>
    </lineage>
</organism>
<feature type="domain" description="MADF" evidence="1">
    <location>
        <begin position="10"/>
        <end position="111"/>
    </location>
</feature>
<evidence type="ECO:0000313" key="2">
    <source>
        <dbReference type="EMBL" id="CAH2100855.1"/>
    </source>
</evidence>
<protein>
    <recommendedName>
        <fullName evidence="1">MADF domain-containing protein</fullName>
    </recommendedName>
</protein>
<dbReference type="AlphaFoldDB" id="A0AAU9UN78"/>
<dbReference type="InterPro" id="IPR006578">
    <property type="entry name" value="MADF-dom"/>
</dbReference>
<dbReference type="PROSITE" id="PS51029">
    <property type="entry name" value="MADF"/>
    <property type="match status" value="1"/>
</dbReference>
<evidence type="ECO:0000313" key="3">
    <source>
        <dbReference type="Proteomes" id="UP001153954"/>
    </source>
</evidence>
<keyword evidence="3" id="KW-1185">Reference proteome</keyword>
<evidence type="ECO:0000259" key="1">
    <source>
        <dbReference type="PROSITE" id="PS51029"/>
    </source>
</evidence>
<dbReference type="Pfam" id="PF10545">
    <property type="entry name" value="MADF_DNA_bdg"/>
    <property type="match status" value="1"/>
</dbReference>
<accession>A0AAU9UN78</accession>
<reference evidence="2" key="1">
    <citation type="submission" date="2022-03" db="EMBL/GenBank/DDBJ databases">
        <authorList>
            <person name="Tunstrom K."/>
        </authorList>
    </citation>
    <scope>NUCLEOTIDE SEQUENCE</scope>
</reference>
<gene>
    <name evidence="2" type="ORF">EEDITHA_LOCUS15669</name>
</gene>
<dbReference type="EMBL" id="CAKOGL010000023">
    <property type="protein sequence ID" value="CAH2100855.1"/>
    <property type="molecule type" value="Genomic_DNA"/>
</dbReference>
<dbReference type="Proteomes" id="UP001153954">
    <property type="component" value="Unassembled WGS sequence"/>
</dbReference>
<sequence>MEWINEKVIVFLEILQTEPCLWDLKPKSFKNRASQNDAWRRIMELLPFKNEIKYLQFTKNETFLIYYKLSNTEETFGIINMRNKRKKMCYEDIKINRSYEDPLELKDNKKKDLKNLMKKYLIPNFYAYFYNSL</sequence>
<name>A0AAU9UN78_EUPED</name>